<dbReference type="AlphaFoldDB" id="A0A369AXA2"/>
<dbReference type="InterPro" id="IPR050101">
    <property type="entry name" value="CinA"/>
</dbReference>
<dbReference type="PIRSF" id="PIRSF006728">
    <property type="entry name" value="CinA"/>
    <property type="match status" value="1"/>
</dbReference>
<organism evidence="3 4">
    <name type="scientific">Vagococcus fluvialis</name>
    <dbReference type="NCBI Taxonomy" id="2738"/>
    <lineage>
        <taxon>Bacteria</taxon>
        <taxon>Bacillati</taxon>
        <taxon>Bacillota</taxon>
        <taxon>Bacilli</taxon>
        <taxon>Lactobacillales</taxon>
        <taxon>Enterococcaceae</taxon>
        <taxon>Vagococcus</taxon>
    </lineage>
</organism>
<sequence>MKAEIIAVGTEILLGEIVNTNAAFLSEYLSNLGFDLYHQQVVGDNEDRLLVCLEEASNRSDLVVVCGGLGPTEDDLTKQTTAKFLHKEIRYDEEAMNRLEAYFANSNRGVTENNKRQALTIEGGTTLQNDAGLACGVLYQADSTSYLLLPGPPREMKAMAEGVTKKLLQELLPNDSKLVSRYLRYIGIGESKLAEDLHELITTQTNPTIATYAKTNEVMLRIAAKAKTEDAGQLMLDALEEKINQKVGEFFYGYGENLSLEEVVIDLLKTRKETLSVIEGVSGGLCQGRLTDIKGSSEVFLGGMVTYSNKSKQQLLNLAGVQSEEILIVGEEQAIKLAESIKKVMGTDYGLSIIGVAGPERIDNLPVGSIFIALTTNEETISYEVLINRERDYIKDGAVKQALNLLRKKIIS</sequence>
<dbReference type="EMBL" id="NGJX01000008">
    <property type="protein sequence ID" value="RSU01282.1"/>
    <property type="molecule type" value="Genomic_DNA"/>
</dbReference>
<dbReference type="SUPFAM" id="SSF142433">
    <property type="entry name" value="CinA-like"/>
    <property type="match status" value="1"/>
</dbReference>
<evidence type="ECO:0000313" key="3">
    <source>
        <dbReference type="EMBL" id="RSU01282.1"/>
    </source>
</evidence>
<gene>
    <name evidence="1" type="primary">cinA</name>
    <name evidence="3" type="ORF">CBF32_09060</name>
</gene>
<dbReference type="InterPro" id="IPR001453">
    <property type="entry name" value="MoaB/Mog_dom"/>
</dbReference>
<comment type="similarity">
    <text evidence="1">Belongs to the CinA family.</text>
</comment>
<dbReference type="GeneID" id="63146738"/>
<comment type="caution">
    <text evidence="3">The sequence shown here is derived from an EMBL/GenBank/DDBJ whole genome shotgun (WGS) entry which is preliminary data.</text>
</comment>
<dbReference type="PANTHER" id="PTHR13939:SF0">
    <property type="entry name" value="NMN AMIDOHYDROLASE-LIKE PROTEIN YFAY"/>
    <property type="match status" value="1"/>
</dbReference>
<reference evidence="3 4" key="1">
    <citation type="submission" date="2017-05" db="EMBL/GenBank/DDBJ databases">
        <title>Vagococcus spp. assemblies.</title>
        <authorList>
            <person name="Gulvik C.A."/>
        </authorList>
    </citation>
    <scope>NUCLEOTIDE SEQUENCE [LARGE SCALE GENOMIC DNA]</scope>
    <source>
        <strain evidence="3 4">NCFB 2497</strain>
    </source>
</reference>
<dbReference type="NCBIfam" id="NF001813">
    <property type="entry name" value="PRK00549.1"/>
    <property type="match status" value="1"/>
</dbReference>
<evidence type="ECO:0000259" key="2">
    <source>
        <dbReference type="SMART" id="SM00852"/>
    </source>
</evidence>
<name>A0A369AXA2_9ENTE</name>
<evidence type="ECO:0000313" key="4">
    <source>
        <dbReference type="Proteomes" id="UP000288197"/>
    </source>
</evidence>
<dbReference type="Gene3D" id="3.30.70.2860">
    <property type="match status" value="1"/>
</dbReference>
<dbReference type="NCBIfam" id="TIGR00177">
    <property type="entry name" value="molyb_syn"/>
    <property type="match status" value="1"/>
</dbReference>
<dbReference type="Proteomes" id="UP000288197">
    <property type="component" value="Unassembled WGS sequence"/>
</dbReference>
<dbReference type="OrthoDB" id="9801454at2"/>
<dbReference type="NCBIfam" id="TIGR00199">
    <property type="entry name" value="PncC_domain"/>
    <property type="match status" value="1"/>
</dbReference>
<dbReference type="NCBIfam" id="TIGR00200">
    <property type="entry name" value="cinA_nterm"/>
    <property type="match status" value="1"/>
</dbReference>
<dbReference type="PANTHER" id="PTHR13939">
    <property type="entry name" value="NICOTINAMIDE-NUCLEOTIDE AMIDOHYDROLASE PNCC"/>
    <property type="match status" value="1"/>
</dbReference>
<dbReference type="InterPro" id="IPR036425">
    <property type="entry name" value="MoaB/Mog-like_dom_sf"/>
</dbReference>
<dbReference type="RefSeq" id="WP_114289891.1">
    <property type="nucleotide sequence ID" value="NZ_CP122523.1"/>
</dbReference>
<dbReference type="InterPro" id="IPR036653">
    <property type="entry name" value="CinA-like_C"/>
</dbReference>
<keyword evidence="4" id="KW-1185">Reference proteome</keyword>
<protein>
    <recommendedName>
        <fullName evidence="1">Putative competence-damage inducible protein</fullName>
    </recommendedName>
</protein>
<dbReference type="Gene3D" id="3.40.980.10">
    <property type="entry name" value="MoaB/Mog-like domain"/>
    <property type="match status" value="1"/>
</dbReference>
<dbReference type="Pfam" id="PF18146">
    <property type="entry name" value="CinA_KH"/>
    <property type="match status" value="1"/>
</dbReference>
<dbReference type="InterPro" id="IPR008136">
    <property type="entry name" value="CinA_C"/>
</dbReference>
<evidence type="ECO:0000256" key="1">
    <source>
        <dbReference type="HAMAP-Rule" id="MF_00226"/>
    </source>
</evidence>
<dbReference type="InterPro" id="IPR041424">
    <property type="entry name" value="CinA_KH"/>
</dbReference>
<dbReference type="SUPFAM" id="SSF53218">
    <property type="entry name" value="Molybdenum cofactor biosynthesis proteins"/>
    <property type="match status" value="1"/>
</dbReference>
<accession>A0A369AXA2</accession>
<dbReference type="SMART" id="SM00852">
    <property type="entry name" value="MoCF_biosynth"/>
    <property type="match status" value="1"/>
</dbReference>
<dbReference type="HAMAP" id="MF_00226_B">
    <property type="entry name" value="CinA_B"/>
    <property type="match status" value="1"/>
</dbReference>
<dbReference type="Pfam" id="PF00994">
    <property type="entry name" value="MoCF_biosynth"/>
    <property type="match status" value="1"/>
</dbReference>
<dbReference type="CDD" id="cd00885">
    <property type="entry name" value="cinA"/>
    <property type="match status" value="1"/>
</dbReference>
<dbReference type="Gene3D" id="3.90.950.20">
    <property type="entry name" value="CinA-like"/>
    <property type="match status" value="1"/>
</dbReference>
<dbReference type="InterPro" id="IPR008135">
    <property type="entry name" value="Competence-induced_CinA"/>
</dbReference>
<feature type="domain" description="MoaB/Mog" evidence="2">
    <location>
        <begin position="4"/>
        <end position="171"/>
    </location>
</feature>
<dbReference type="Pfam" id="PF02464">
    <property type="entry name" value="CinA"/>
    <property type="match status" value="1"/>
</dbReference>
<proteinExistence type="inferred from homology"/>